<comment type="catalytic activity">
    <reaction evidence="1">
        <text>[protein]-peptidylproline (omega=180) = [protein]-peptidylproline (omega=0)</text>
        <dbReference type="Rhea" id="RHEA:16237"/>
        <dbReference type="Rhea" id="RHEA-COMP:10747"/>
        <dbReference type="Rhea" id="RHEA-COMP:10748"/>
        <dbReference type="ChEBI" id="CHEBI:83833"/>
        <dbReference type="ChEBI" id="CHEBI:83834"/>
        <dbReference type="EC" id="5.2.1.8"/>
    </reaction>
</comment>
<dbReference type="GO" id="GO:0003755">
    <property type="term" value="F:peptidyl-prolyl cis-trans isomerase activity"/>
    <property type="evidence" value="ECO:0007669"/>
    <property type="project" value="UniProtKB-KW"/>
</dbReference>
<comment type="similarity">
    <text evidence="2">Belongs to the PpiC/parvulin rotamase family.</text>
</comment>
<evidence type="ECO:0000313" key="7">
    <source>
        <dbReference type="EMBL" id="MYL26126.1"/>
    </source>
</evidence>
<dbReference type="Pfam" id="PF00639">
    <property type="entry name" value="Rotamase"/>
    <property type="match status" value="1"/>
</dbReference>
<dbReference type="InterPro" id="IPR000297">
    <property type="entry name" value="PPIase_PpiC"/>
</dbReference>
<evidence type="ECO:0000256" key="5">
    <source>
        <dbReference type="PROSITE-ProRule" id="PRU00278"/>
    </source>
</evidence>
<dbReference type="EC" id="5.2.1.8" evidence="3"/>
<dbReference type="EMBL" id="WMEX01000002">
    <property type="protein sequence ID" value="MYL26126.1"/>
    <property type="molecule type" value="Genomic_DNA"/>
</dbReference>
<keyword evidence="8" id="KW-1185">Reference proteome</keyword>
<gene>
    <name evidence="7" type="ORF">GLW01_04895</name>
</gene>
<dbReference type="AlphaFoldDB" id="A0A9X5B413"/>
<reference evidence="7 8" key="1">
    <citation type="submission" date="2019-11" db="EMBL/GenBank/DDBJ databases">
        <title>Genome sequences of 17 halophilic strains isolated from different environments.</title>
        <authorList>
            <person name="Furrow R.E."/>
        </authorList>
    </citation>
    <scope>NUCLEOTIDE SEQUENCE [LARGE SCALE GENOMIC DNA]</scope>
    <source>
        <strain evidence="7 8">22507_15_FS</strain>
    </source>
</reference>
<feature type="domain" description="PpiC" evidence="6">
    <location>
        <begin position="112"/>
        <end position="214"/>
    </location>
</feature>
<dbReference type="Proteomes" id="UP000460751">
    <property type="component" value="Unassembled WGS sequence"/>
</dbReference>
<dbReference type="SUPFAM" id="SSF109998">
    <property type="entry name" value="Triger factor/SurA peptide-binding domain-like"/>
    <property type="match status" value="1"/>
</dbReference>
<evidence type="ECO:0000256" key="2">
    <source>
        <dbReference type="ARBA" id="ARBA00007656"/>
    </source>
</evidence>
<organism evidence="7 8">
    <name type="scientific">Vreelandella halophila</name>
    <dbReference type="NCBI Taxonomy" id="86177"/>
    <lineage>
        <taxon>Bacteria</taxon>
        <taxon>Pseudomonadati</taxon>
        <taxon>Pseudomonadota</taxon>
        <taxon>Gammaproteobacteria</taxon>
        <taxon>Oceanospirillales</taxon>
        <taxon>Halomonadaceae</taxon>
        <taxon>Vreelandella</taxon>
    </lineage>
</organism>
<evidence type="ECO:0000256" key="4">
    <source>
        <dbReference type="ARBA" id="ARBA00023110"/>
    </source>
</evidence>
<dbReference type="PROSITE" id="PS50198">
    <property type="entry name" value="PPIC_PPIASE_2"/>
    <property type="match status" value="1"/>
</dbReference>
<dbReference type="Gene3D" id="3.10.50.40">
    <property type="match status" value="1"/>
</dbReference>
<keyword evidence="5 7" id="KW-0413">Isomerase</keyword>
<dbReference type="PANTHER" id="PTHR47245">
    <property type="entry name" value="PEPTIDYLPROLYL ISOMERASE"/>
    <property type="match status" value="1"/>
</dbReference>
<proteinExistence type="inferred from homology"/>
<dbReference type="OrthoDB" id="9769613at2"/>
<keyword evidence="4 5" id="KW-0697">Rotamase</keyword>
<dbReference type="RefSeq" id="WP_160898326.1">
    <property type="nucleotide sequence ID" value="NZ_WMEX01000002.1"/>
</dbReference>
<dbReference type="SUPFAM" id="SSF54534">
    <property type="entry name" value="FKBP-like"/>
    <property type="match status" value="1"/>
</dbReference>
<accession>A0A9X5B413</accession>
<comment type="caution">
    <text evidence="7">The sequence shown here is derived from an EMBL/GenBank/DDBJ whole genome shotgun (WGS) entry which is preliminary data.</text>
</comment>
<dbReference type="InterPro" id="IPR027304">
    <property type="entry name" value="Trigger_fact/SurA_dom_sf"/>
</dbReference>
<dbReference type="InterPro" id="IPR046357">
    <property type="entry name" value="PPIase_dom_sf"/>
</dbReference>
<name>A0A9X5B413_9GAMM</name>
<evidence type="ECO:0000313" key="8">
    <source>
        <dbReference type="Proteomes" id="UP000460751"/>
    </source>
</evidence>
<protein>
    <recommendedName>
        <fullName evidence="3">peptidylprolyl isomerase</fullName>
        <ecNumber evidence="3">5.2.1.8</ecNumber>
    </recommendedName>
</protein>
<dbReference type="PANTHER" id="PTHR47245:SF2">
    <property type="entry name" value="PEPTIDYL-PROLYL CIS-TRANS ISOMERASE HP_0175-RELATED"/>
    <property type="match status" value="1"/>
</dbReference>
<evidence type="ECO:0000256" key="1">
    <source>
        <dbReference type="ARBA" id="ARBA00000971"/>
    </source>
</evidence>
<sequence length="270" mass="30550">MQAIPIQQVAGGEILINGRTITEEAINQEIQYHPAPSLEEARKEAAKALSIRTMLITEAERQGITGEDRQTAETQEEAQIRQLLDQELDNPEPDDAACRQYYESNRERFRSPSRYHVSHIFRPAPADDADARVAARERCRRIIRVCQADPSRFTRLAFKHSKCPSAEAGGDMGTVGPGDTAHDFEKALERLPEGEIAAYPQETRYGFHVVWLHERQRGEQLPYEAVKEKIATYLKESVWRRSVSQYLQILAGRSRIEGIDLAGADNPLVQ</sequence>
<dbReference type="Gene3D" id="1.10.4030.10">
    <property type="entry name" value="Porin chaperone SurA, peptide-binding domain"/>
    <property type="match status" value="1"/>
</dbReference>
<evidence type="ECO:0000259" key="6">
    <source>
        <dbReference type="PROSITE" id="PS50198"/>
    </source>
</evidence>
<evidence type="ECO:0000256" key="3">
    <source>
        <dbReference type="ARBA" id="ARBA00013194"/>
    </source>
</evidence>
<dbReference type="InterPro" id="IPR050245">
    <property type="entry name" value="PrsA_foldase"/>
</dbReference>